<keyword evidence="6 7" id="KW-0862">Zinc</keyword>
<feature type="binding site" evidence="7">
    <location>
        <position position="117"/>
    </location>
    <ligand>
        <name>Zn(2+)</name>
        <dbReference type="ChEBI" id="CHEBI:29105"/>
        <note>catalytic</note>
    </ligand>
</feature>
<gene>
    <name evidence="7 8" type="primary">ybeY</name>
    <name evidence="8" type="ORF">FDQ92_02370</name>
</gene>
<dbReference type="RefSeq" id="WP_137423108.1">
    <property type="nucleotide sequence ID" value="NZ_CP040098.1"/>
</dbReference>
<evidence type="ECO:0000256" key="4">
    <source>
        <dbReference type="ARBA" id="ARBA00022759"/>
    </source>
</evidence>
<keyword evidence="3 7" id="KW-0479">Metal-binding</keyword>
<reference evidence="8 9" key="2">
    <citation type="submission" date="2019-05" db="EMBL/GenBank/DDBJ databases">
        <authorList>
            <person name="Suflita J.M."/>
            <person name="Marks C.R."/>
        </authorList>
    </citation>
    <scope>NUCLEOTIDE SEQUENCE [LARGE SCALE GENOMIC DNA]</scope>
    <source>
        <strain evidence="8 9">ALDC</strain>
    </source>
</reference>
<comment type="subcellular location">
    <subcellularLocation>
        <location evidence="7">Cytoplasm</location>
    </subcellularLocation>
</comment>
<evidence type="ECO:0000256" key="5">
    <source>
        <dbReference type="ARBA" id="ARBA00022801"/>
    </source>
</evidence>
<organism evidence="8 9">
    <name type="scientific">Desulfoglaeba alkanexedens ALDC</name>
    <dbReference type="NCBI Taxonomy" id="980445"/>
    <lineage>
        <taxon>Bacteria</taxon>
        <taxon>Pseudomonadati</taxon>
        <taxon>Thermodesulfobacteriota</taxon>
        <taxon>Syntrophobacteria</taxon>
        <taxon>Syntrophobacterales</taxon>
        <taxon>Syntrophobacteraceae</taxon>
        <taxon>Desulfoglaeba</taxon>
    </lineage>
</organism>
<dbReference type="InterPro" id="IPR020549">
    <property type="entry name" value="YbeY_CS"/>
</dbReference>
<comment type="function">
    <text evidence="7">Single strand-specific metallo-endoribonuclease involved in late-stage 70S ribosome quality control and in maturation of the 3' terminus of the 16S rRNA.</text>
</comment>
<evidence type="ECO:0000256" key="1">
    <source>
        <dbReference type="ARBA" id="ARBA00010875"/>
    </source>
</evidence>
<dbReference type="InterPro" id="IPR002036">
    <property type="entry name" value="YbeY"/>
</dbReference>
<dbReference type="EC" id="3.1.-.-" evidence="7"/>
<keyword evidence="7" id="KW-0690">Ribosome biogenesis</keyword>
<protein>
    <recommendedName>
        <fullName evidence="7">Endoribonuclease YbeY</fullName>
        <ecNumber evidence="7">3.1.-.-</ecNumber>
    </recommendedName>
</protein>
<dbReference type="GO" id="GO:0008270">
    <property type="term" value="F:zinc ion binding"/>
    <property type="evidence" value="ECO:0007669"/>
    <property type="project" value="UniProtKB-UniRule"/>
</dbReference>
<keyword evidence="9" id="KW-1185">Reference proteome</keyword>
<dbReference type="PANTHER" id="PTHR46986:SF1">
    <property type="entry name" value="ENDORIBONUCLEASE YBEY, CHLOROPLASTIC"/>
    <property type="match status" value="1"/>
</dbReference>
<dbReference type="EMBL" id="CP040098">
    <property type="protein sequence ID" value="QCQ21139.1"/>
    <property type="molecule type" value="Genomic_DNA"/>
</dbReference>
<evidence type="ECO:0000256" key="7">
    <source>
        <dbReference type="HAMAP-Rule" id="MF_00009"/>
    </source>
</evidence>
<dbReference type="GO" id="GO:0005737">
    <property type="term" value="C:cytoplasm"/>
    <property type="evidence" value="ECO:0007669"/>
    <property type="project" value="UniProtKB-SubCell"/>
</dbReference>
<evidence type="ECO:0000256" key="3">
    <source>
        <dbReference type="ARBA" id="ARBA00022723"/>
    </source>
</evidence>
<evidence type="ECO:0000256" key="2">
    <source>
        <dbReference type="ARBA" id="ARBA00022722"/>
    </source>
</evidence>
<dbReference type="InterPro" id="IPR023091">
    <property type="entry name" value="MetalPrtase_cat_dom_sf_prd"/>
</dbReference>
<dbReference type="Pfam" id="PF02130">
    <property type="entry name" value="YbeY"/>
    <property type="match status" value="1"/>
</dbReference>
<dbReference type="AlphaFoldDB" id="A0A4P8L098"/>
<dbReference type="GO" id="GO:0006364">
    <property type="term" value="P:rRNA processing"/>
    <property type="evidence" value="ECO:0007669"/>
    <property type="project" value="UniProtKB-UniRule"/>
</dbReference>
<keyword evidence="7" id="KW-0963">Cytoplasm</keyword>
<evidence type="ECO:0000313" key="9">
    <source>
        <dbReference type="Proteomes" id="UP000298602"/>
    </source>
</evidence>
<dbReference type="OrthoDB" id="9807740at2"/>
<dbReference type="PANTHER" id="PTHR46986">
    <property type="entry name" value="ENDORIBONUCLEASE YBEY, CHLOROPLASTIC"/>
    <property type="match status" value="1"/>
</dbReference>
<proteinExistence type="inferred from homology"/>
<keyword evidence="4 7" id="KW-0255">Endonuclease</keyword>
<comment type="similarity">
    <text evidence="1 7">Belongs to the endoribonuclease YbeY family.</text>
</comment>
<dbReference type="Proteomes" id="UP000298602">
    <property type="component" value="Chromosome"/>
</dbReference>
<comment type="cofactor">
    <cofactor evidence="7">
        <name>Zn(2+)</name>
        <dbReference type="ChEBI" id="CHEBI:29105"/>
    </cofactor>
    <text evidence="7">Binds 1 zinc ion.</text>
</comment>
<dbReference type="GO" id="GO:0004222">
    <property type="term" value="F:metalloendopeptidase activity"/>
    <property type="evidence" value="ECO:0007669"/>
    <property type="project" value="InterPro"/>
</dbReference>
<sequence>MPRIQISENQNAIAIDLPRLEKAAETILNALGCTDAELSVLIVDDGEMTRLNREFRGVDETTDVLAFPMREGEYSDVEPDLLGDVVISAPTARILAETHGTPLEAVLDLLLVHGTLHLLGFDHDEPEEARLMDAKTIELLRTLGHGAHQAIGWYTTSSSRP</sequence>
<accession>A0A4P8L098</accession>
<dbReference type="SUPFAM" id="SSF55486">
    <property type="entry name" value="Metalloproteases ('zincins'), catalytic domain"/>
    <property type="match status" value="1"/>
</dbReference>
<dbReference type="GO" id="GO:0004521">
    <property type="term" value="F:RNA endonuclease activity"/>
    <property type="evidence" value="ECO:0007669"/>
    <property type="project" value="UniProtKB-UniRule"/>
</dbReference>
<feature type="binding site" evidence="7">
    <location>
        <position position="113"/>
    </location>
    <ligand>
        <name>Zn(2+)</name>
        <dbReference type="ChEBI" id="CHEBI:29105"/>
        <note>catalytic</note>
    </ligand>
</feature>
<name>A0A4P8L098_9BACT</name>
<dbReference type="PROSITE" id="PS01306">
    <property type="entry name" value="UPF0054"/>
    <property type="match status" value="1"/>
</dbReference>
<keyword evidence="7" id="KW-0698">rRNA processing</keyword>
<dbReference type="Gene3D" id="3.40.390.30">
    <property type="entry name" value="Metalloproteases ('zincins'), catalytic domain"/>
    <property type="match status" value="1"/>
</dbReference>
<keyword evidence="2 7" id="KW-0540">Nuclease</keyword>
<reference evidence="8 9" key="1">
    <citation type="submission" date="2019-05" db="EMBL/GenBank/DDBJ databases">
        <title>The Complete Genome Sequence of the n-alkane-degrading Desulfoglaeba alkanexedens ALDC reveals multiple alkylsuccinate synthase gene clusters.</title>
        <authorList>
            <person name="Callaghan A.V."/>
            <person name="Davidova I.A."/>
            <person name="Duncan K.E."/>
            <person name="Morris B."/>
            <person name="McInerney M.J."/>
        </authorList>
    </citation>
    <scope>NUCLEOTIDE SEQUENCE [LARGE SCALE GENOMIC DNA]</scope>
    <source>
        <strain evidence="8 9">ALDC</strain>
    </source>
</reference>
<dbReference type="NCBIfam" id="TIGR00043">
    <property type="entry name" value="rRNA maturation RNase YbeY"/>
    <property type="match status" value="1"/>
</dbReference>
<feature type="binding site" evidence="7">
    <location>
        <position position="123"/>
    </location>
    <ligand>
        <name>Zn(2+)</name>
        <dbReference type="ChEBI" id="CHEBI:29105"/>
        <note>catalytic</note>
    </ligand>
</feature>
<evidence type="ECO:0000256" key="6">
    <source>
        <dbReference type="ARBA" id="ARBA00022833"/>
    </source>
</evidence>
<evidence type="ECO:0000313" key="8">
    <source>
        <dbReference type="EMBL" id="QCQ21139.1"/>
    </source>
</evidence>
<dbReference type="HAMAP" id="MF_00009">
    <property type="entry name" value="Endoribonucl_YbeY"/>
    <property type="match status" value="1"/>
</dbReference>
<keyword evidence="5 7" id="KW-0378">Hydrolase</keyword>
<dbReference type="KEGG" id="dax:FDQ92_02370"/>